<dbReference type="Pfam" id="PF13354">
    <property type="entry name" value="Beta-lactamase2"/>
    <property type="match status" value="1"/>
</dbReference>
<accession>A0A929B681</accession>
<dbReference type="Proteomes" id="UP000598360">
    <property type="component" value="Unassembled WGS sequence"/>
</dbReference>
<dbReference type="InterPro" id="IPR045155">
    <property type="entry name" value="Beta-lactam_cat"/>
</dbReference>
<reference evidence="2" key="1">
    <citation type="submission" date="2020-10" db="EMBL/GenBank/DDBJ databases">
        <title>Diversity and distribution of actinomycetes associated with coral in the coast of Hainan.</title>
        <authorList>
            <person name="Li F."/>
        </authorList>
    </citation>
    <scope>NUCLEOTIDE SEQUENCE</scope>
    <source>
        <strain evidence="2">HNM0983</strain>
    </source>
</reference>
<dbReference type="EMBL" id="JADEYC010000002">
    <property type="protein sequence ID" value="MBE9373006.1"/>
    <property type="molecule type" value="Genomic_DNA"/>
</dbReference>
<evidence type="ECO:0000259" key="1">
    <source>
        <dbReference type="Pfam" id="PF13354"/>
    </source>
</evidence>
<dbReference type="AlphaFoldDB" id="A0A929B681"/>
<evidence type="ECO:0000313" key="3">
    <source>
        <dbReference type="Proteomes" id="UP000598360"/>
    </source>
</evidence>
<dbReference type="Gene3D" id="3.40.710.10">
    <property type="entry name" value="DD-peptidase/beta-lactamase superfamily"/>
    <property type="match status" value="1"/>
</dbReference>
<dbReference type="InterPro" id="IPR012338">
    <property type="entry name" value="Beta-lactam/transpept-like"/>
</dbReference>
<organism evidence="2 3">
    <name type="scientific">Saccharopolyspora montiporae</name>
    <dbReference type="NCBI Taxonomy" id="2781240"/>
    <lineage>
        <taxon>Bacteria</taxon>
        <taxon>Bacillati</taxon>
        <taxon>Actinomycetota</taxon>
        <taxon>Actinomycetes</taxon>
        <taxon>Pseudonocardiales</taxon>
        <taxon>Pseudonocardiaceae</taxon>
        <taxon>Saccharopolyspora</taxon>
    </lineage>
</organism>
<dbReference type="PANTHER" id="PTHR35333">
    <property type="entry name" value="BETA-LACTAMASE"/>
    <property type="match status" value="1"/>
</dbReference>
<keyword evidence="2" id="KW-0378">Hydrolase</keyword>
<dbReference type="GO" id="GO:0046677">
    <property type="term" value="P:response to antibiotic"/>
    <property type="evidence" value="ECO:0007669"/>
    <property type="project" value="InterPro"/>
</dbReference>
<dbReference type="GO" id="GO:0030655">
    <property type="term" value="P:beta-lactam antibiotic catabolic process"/>
    <property type="evidence" value="ECO:0007669"/>
    <property type="project" value="InterPro"/>
</dbReference>
<evidence type="ECO:0000313" key="2">
    <source>
        <dbReference type="EMBL" id="MBE9373006.1"/>
    </source>
</evidence>
<name>A0A929B681_9PSEU</name>
<dbReference type="InterPro" id="IPR000871">
    <property type="entry name" value="Beta-lactam_class-A"/>
</dbReference>
<feature type="domain" description="Beta-lactamase class A catalytic" evidence="1">
    <location>
        <begin position="50"/>
        <end position="188"/>
    </location>
</feature>
<dbReference type="RefSeq" id="WP_193926460.1">
    <property type="nucleotide sequence ID" value="NZ_JADEYC010000002.1"/>
</dbReference>
<dbReference type="PANTHER" id="PTHR35333:SF3">
    <property type="entry name" value="BETA-LACTAMASE-TYPE TRANSPEPTIDASE FOLD CONTAINING PROTEIN"/>
    <property type="match status" value="1"/>
</dbReference>
<protein>
    <submittedName>
        <fullName evidence="2">Serine hydrolase</fullName>
    </submittedName>
</protein>
<dbReference type="GO" id="GO:0008800">
    <property type="term" value="F:beta-lactamase activity"/>
    <property type="evidence" value="ECO:0007669"/>
    <property type="project" value="InterPro"/>
</dbReference>
<proteinExistence type="predicted"/>
<gene>
    <name evidence="2" type="ORF">IQ251_00955</name>
</gene>
<sequence length="216" mass="22930">MAAVVLDRWTGEYAESGPAGEPMYTASVVKVLVAVDLLNRRGDRLSADERELLDRALTISDDEALNALWSVEGGAGAVDRIAARAGMTGTRPPQNPAQWGETVSTARDIARLFGFVASGVDAEHRDLVVDALRDTRATAADGFDQRFGVGTLPGSAAKPGWMCCQDGRVTLHSAGFADPEQRFVVVLMSDPPAELGYEGAQAQLDDAAEAVAEELR</sequence>
<dbReference type="SUPFAM" id="SSF56601">
    <property type="entry name" value="beta-lactamase/transpeptidase-like"/>
    <property type="match status" value="1"/>
</dbReference>
<keyword evidence="3" id="KW-1185">Reference proteome</keyword>
<comment type="caution">
    <text evidence="2">The sequence shown here is derived from an EMBL/GenBank/DDBJ whole genome shotgun (WGS) entry which is preliminary data.</text>
</comment>